<name>A0A5J4WIM9_9EUKA</name>
<comment type="caution">
    <text evidence="2">The sequence shown here is derived from an EMBL/GenBank/DDBJ whole genome shotgun (WGS) entry which is preliminary data.</text>
</comment>
<evidence type="ECO:0000313" key="2">
    <source>
        <dbReference type="EMBL" id="KAA6394209.1"/>
    </source>
</evidence>
<feature type="compositionally biased region" description="Basic and acidic residues" evidence="1">
    <location>
        <begin position="381"/>
        <end position="391"/>
    </location>
</feature>
<gene>
    <name evidence="2" type="ORF">EZS28_010266</name>
</gene>
<evidence type="ECO:0000313" key="3">
    <source>
        <dbReference type="Proteomes" id="UP000324800"/>
    </source>
</evidence>
<feature type="region of interest" description="Disordered" evidence="1">
    <location>
        <begin position="381"/>
        <end position="432"/>
    </location>
</feature>
<feature type="compositionally biased region" description="Acidic residues" evidence="1">
    <location>
        <begin position="523"/>
        <end position="545"/>
    </location>
</feature>
<feature type="region of interest" description="Disordered" evidence="1">
    <location>
        <begin position="172"/>
        <end position="226"/>
    </location>
</feature>
<feature type="compositionally biased region" description="Basic residues" evidence="1">
    <location>
        <begin position="392"/>
        <end position="413"/>
    </location>
</feature>
<feature type="region of interest" description="Disordered" evidence="1">
    <location>
        <begin position="934"/>
        <end position="957"/>
    </location>
</feature>
<organism evidence="2 3">
    <name type="scientific">Streblomastix strix</name>
    <dbReference type="NCBI Taxonomy" id="222440"/>
    <lineage>
        <taxon>Eukaryota</taxon>
        <taxon>Metamonada</taxon>
        <taxon>Preaxostyla</taxon>
        <taxon>Oxymonadida</taxon>
        <taxon>Streblomastigidae</taxon>
        <taxon>Streblomastix</taxon>
    </lineage>
</organism>
<reference evidence="2 3" key="1">
    <citation type="submission" date="2019-03" db="EMBL/GenBank/DDBJ databases">
        <title>Single cell metagenomics reveals metabolic interactions within the superorganism composed of flagellate Streblomastix strix and complex community of Bacteroidetes bacteria on its surface.</title>
        <authorList>
            <person name="Treitli S.C."/>
            <person name="Kolisko M."/>
            <person name="Husnik F."/>
            <person name="Keeling P."/>
            <person name="Hampl V."/>
        </authorList>
    </citation>
    <scope>NUCLEOTIDE SEQUENCE [LARGE SCALE GENOMIC DNA]</scope>
    <source>
        <strain evidence="2">ST1C</strain>
    </source>
</reference>
<dbReference type="EMBL" id="SNRW01002007">
    <property type="protein sequence ID" value="KAA6394209.1"/>
    <property type="molecule type" value="Genomic_DNA"/>
</dbReference>
<sequence length="1224" mass="143130">MQELKFTQYQLVLMILVFQLFQLFTHKHRSKLGYNSQLTFRVTPPFAITHIEGPQFNMDRRTGDRSVVNGYVGILRRGTGYTLNIESTAPSLNQSRNFHLDFMASQHQRMVNRIKAQRRAQREQLRQGRIKNPYLDGSNKRKFLIDEDSSTDSLSDSEEEWVWEEIFGKKIDAEDDEEDEYEEYEQEQEGLDNEKEEEEEVENQQHSQFQMQDDGDSIIPDNDSDDEIPLTVTKGRFPIQNKDKNELFPGVYQNSALYQQLVKARDEFDEELELMVNPKKRDKKFDEIIVKEAMRKEQILYPTVCIVQITINYIDSCRTNRRRACVCNFILPVQRTVDSAIQRISPISAVVGIAKDLLGTLTVPRIIRGILELEPEEDRKVRQQLHKEAQQRARKNQSKQQKQKQKKQKRNKNKNSSDKTKHSQLRQRNHLGTLSNGYGGIILQRSYNKGRINNLFGGDINDGERKRLSIIWKWLYGYERYHKDKSWFSGILLNNDTSGDQKRIINKEQWKYDEQEKSGIAFIDDDEDDDEEEEDDDEDEEDDITNDEEDFDIFIYKNPHYINSLQTANNIALRTGSEQKMMNQIEMGIMNGQISNGDNEDPDDVTCINSLTLHRRDDELLILPGSSLIIREKNIERFRRLRSIFQRRYYQTYKTYNTPFSAYPSQQILNDRKRIARYAIDQEIYQLLQSAYAEFLPIQKRESSVIASMALTVVQRKTGTFMPFAASNPFTYNTVSNIQKQSQSDLNSRQLQAPVAFPYLSTSQSNISSSVQLLPPITEALGRQPMRYLGKFLPSEPLSLLPAVRRVGSLFSALRALPHILYSLRQGATLLGPGGMGSDEFAYRIRIFLTCDEETAEKMLLPRVYSVGDEEITTLPTSYALQRHRMLQVLVQQTAERKEQQRRRRLKYKKEERERIIRLKEEKLRKKEQKQLKRQEQLLQQKPIKQTGKQNKLEDLTNQATEQQQITQTMNNDIIKRKTRDVIIYDPAPFIYAPHPIPWDYGDMSDAIQQQQQQITQQQIQILSQQYYQEKQKGKEIIKEEKDSSQQSKTKVTLQASQTLLKPSAFPIRVRTSIVERFACLDAFEWGMDGIIDQGIEIFLWYGGAARRAEWRVNIIDASERYLHTRLQKCIFVDNLQRIQEQRVKQQQPKPTTKPKPKLNAFQTIMSRMGNFLQAVATLPTQAIIGKPQEPQQKQQDKPRHDTVDKCGSLEEYLEWLQIYFRKQ</sequence>
<accession>A0A5J4WIM9</accession>
<dbReference type="Proteomes" id="UP000324800">
    <property type="component" value="Unassembled WGS sequence"/>
</dbReference>
<feature type="compositionally biased region" description="Polar residues" evidence="1">
    <location>
        <begin position="943"/>
        <end position="957"/>
    </location>
</feature>
<dbReference type="AlphaFoldDB" id="A0A5J4WIM9"/>
<proteinExistence type="predicted"/>
<feature type="compositionally biased region" description="Acidic residues" evidence="1">
    <location>
        <begin position="173"/>
        <end position="202"/>
    </location>
</feature>
<protein>
    <submittedName>
        <fullName evidence="2">Uncharacterized protein</fullName>
    </submittedName>
</protein>
<evidence type="ECO:0000256" key="1">
    <source>
        <dbReference type="SAM" id="MobiDB-lite"/>
    </source>
</evidence>
<feature type="region of interest" description="Disordered" evidence="1">
    <location>
        <begin position="516"/>
        <end position="545"/>
    </location>
</feature>